<accession>A0AAD9D2I8</accession>
<gene>
    <name evidence="1" type="ORF">DB88DRAFT_492803</name>
</gene>
<name>A0AAD9D2I8_PAPLA</name>
<dbReference type="Proteomes" id="UP001182556">
    <property type="component" value="Unassembled WGS sequence"/>
</dbReference>
<sequence>MPGSSSPALFTVPTTGKGVITSSVGASVWNFYTNSNTDLSLCSTTTSCGTTSKPICVELVPNGQAPSACAATLPKGTEKWLYATHVIGPKMGWIGISPDTNELEWAAEDSTISPITFIVPDPADTSTQALGVKINGQADDVRLLHTSRSEGYPDTLALSTWHSDNWDADTYNVLTSAHITITPEGFIKTAGGNWFKTFDYLYPLVVCDGGNPWCNYGYEPICIEAVDVGGTPSKCLGQMQSYVAQNARKVYAVTEDNSLEGWLELDNSLFKPLSTRDAASTFYIPGLGNGTTAQELYTGVPGGGYNSWWGAYISPNYEYPWLGYGRFGTDPGTGGNQYNVAFNVTSTGLGLLTPDPNFYDSVFSGKQFYYNPDDTLLYLAGSQTDAKKIGANLVGVCLELVDANDSAAPTACKAAKPVKRWLWAEYTDGSGEGWIGNDPNAGVGGLKWGIPTSPTDTKTFYIPATPSTSGLDQISINIAASGDPEVVQAVTLVDDGMGSQHFTPTASSTASTSLFNIPQDGLGIVTLASGSYFFTAPWEEPIYSCPESGCGPYGPYQALCIELVEVGGTAGACAAQAKAKIENNPTLLYAATSDGQVAAYARVGGDGILKLDGTTTTATGFFVPGLNNGTVAQDTYAVFGTGYGKIWGSGAYDGNYNVQGFSNLRAGYDDASARFELPIIYPSNTEYGIVTPDDAFYSYFWQTGSLKYYVNYADFTVHAFPSAALATAHLGSNIAPLCLESVASGGTPGKCAASFPKQSGPSYLYATGDGGADGGYVSVNSNTGKITWTRTTSTSNAATFFASQLGSTDPQELIVSVSGTNRPLYAPSTILPQIAGSADTTAHPASLFTVPTSGAGVVTAPSGLGFYTSTAGFPVYGCSDSKCGTSTAMSSICIEIVPVGSTPGACLAQALAATAKNAMTLYARSSDGSVDGYVQGTATGMTPYAAAADATVFYAPTYGNGSSQHDTYTLLSGSYQKIWTSLFNSPSAQRVVSTNKLVVGRSAASGGYMIPLVYPSGSVYGAVTPYHSYFAAQGTLQFYVNKQSTDHSLYAAVSDANAAYIGNEVVKVCVESVPVGGTPSVCNVSARKRGPMRVDQW</sequence>
<protein>
    <submittedName>
        <fullName evidence="1">Uncharacterized protein</fullName>
    </submittedName>
</protein>
<dbReference type="EMBL" id="JAODAN010000006">
    <property type="protein sequence ID" value="KAK1923886.1"/>
    <property type="molecule type" value="Genomic_DNA"/>
</dbReference>
<reference evidence="1" key="1">
    <citation type="submission" date="2023-02" db="EMBL/GenBank/DDBJ databases">
        <title>Identification and recombinant expression of a fungal hydrolase from Papiliotrema laurentii that hydrolyzes apple cutin and clears colloidal polyester polyurethane.</title>
        <authorList>
            <consortium name="DOE Joint Genome Institute"/>
            <person name="Roman V.A."/>
            <person name="Bojanowski C."/>
            <person name="Crable B.R."/>
            <person name="Wagner D.N."/>
            <person name="Hung C.S."/>
            <person name="Nadeau L.J."/>
            <person name="Schratz L."/>
            <person name="Haridas S."/>
            <person name="Pangilinan J."/>
            <person name="Lipzen A."/>
            <person name="Na H."/>
            <person name="Yan M."/>
            <person name="Ng V."/>
            <person name="Grigoriev I.V."/>
            <person name="Spatafora J.W."/>
            <person name="Barlow D."/>
            <person name="Biffinger J."/>
            <person name="Kelley-Loughnane N."/>
            <person name="Varaljay V.A."/>
            <person name="Crookes-Goodson W.J."/>
        </authorList>
    </citation>
    <scope>NUCLEOTIDE SEQUENCE</scope>
    <source>
        <strain evidence="1">5307AH</strain>
    </source>
</reference>
<evidence type="ECO:0000313" key="1">
    <source>
        <dbReference type="EMBL" id="KAK1923886.1"/>
    </source>
</evidence>
<organism evidence="1 2">
    <name type="scientific">Papiliotrema laurentii</name>
    <name type="common">Cryptococcus laurentii</name>
    <dbReference type="NCBI Taxonomy" id="5418"/>
    <lineage>
        <taxon>Eukaryota</taxon>
        <taxon>Fungi</taxon>
        <taxon>Dikarya</taxon>
        <taxon>Basidiomycota</taxon>
        <taxon>Agaricomycotina</taxon>
        <taxon>Tremellomycetes</taxon>
        <taxon>Tremellales</taxon>
        <taxon>Rhynchogastremaceae</taxon>
        <taxon>Papiliotrema</taxon>
    </lineage>
</organism>
<keyword evidence="2" id="KW-1185">Reference proteome</keyword>
<dbReference type="AlphaFoldDB" id="A0AAD9D2I8"/>
<proteinExistence type="predicted"/>
<evidence type="ECO:0000313" key="2">
    <source>
        <dbReference type="Proteomes" id="UP001182556"/>
    </source>
</evidence>
<comment type="caution">
    <text evidence="1">The sequence shown here is derived from an EMBL/GenBank/DDBJ whole genome shotgun (WGS) entry which is preliminary data.</text>
</comment>